<comment type="catalytic activity">
    <reaction evidence="1">
        <text>Cleavage of hydrophobic, N-terminal signal or leader sequences from secreted and periplasmic proteins.</text>
        <dbReference type="EC" id="3.4.21.89"/>
    </reaction>
</comment>
<feature type="active site" evidence="6">
    <location>
        <position position="32"/>
    </location>
</feature>
<evidence type="ECO:0000256" key="1">
    <source>
        <dbReference type="ARBA" id="ARBA00000677"/>
    </source>
</evidence>
<sequence>MIWVASFAVLALVAWLLVLRSRLLVVTVRGVSMEPTYRSGDRLLVRRAGLDRVRAGQVVVVQVDSATPDDPTGGRMVKRAAAVPGDPVPPEIPVPGPRVPADRLLVLGDNLARSNDSRRLGYLPADALIGVVLRPIGQG</sequence>
<dbReference type="PRINTS" id="PR00727">
    <property type="entry name" value="LEADERPTASE"/>
</dbReference>
<dbReference type="RefSeq" id="WP_109638519.1">
    <property type="nucleotide sequence ID" value="NZ_QGHB01000007.1"/>
</dbReference>
<dbReference type="AlphaFoldDB" id="A0A316HXG7"/>
<dbReference type="PANTHER" id="PTHR43390">
    <property type="entry name" value="SIGNAL PEPTIDASE I"/>
    <property type="match status" value="1"/>
</dbReference>
<gene>
    <name evidence="9" type="ORF">C8D87_104592</name>
    <name evidence="8" type="ORF">C8D88_107242</name>
</gene>
<evidence type="ECO:0000313" key="9">
    <source>
        <dbReference type="EMBL" id="RAS66041.1"/>
    </source>
</evidence>
<keyword evidence="11" id="KW-1185">Reference proteome</keyword>
<dbReference type="GO" id="GO:0009003">
    <property type="term" value="F:signal peptidase activity"/>
    <property type="evidence" value="ECO:0007669"/>
    <property type="project" value="UniProtKB-EC"/>
</dbReference>
<evidence type="ECO:0000313" key="11">
    <source>
        <dbReference type="Proteomes" id="UP000248714"/>
    </source>
</evidence>
<proteinExistence type="inferred from homology"/>
<dbReference type="InterPro" id="IPR019533">
    <property type="entry name" value="Peptidase_S26"/>
</dbReference>
<dbReference type="Proteomes" id="UP000248714">
    <property type="component" value="Unassembled WGS sequence"/>
</dbReference>
<dbReference type="EC" id="3.4.21.89" evidence="4"/>
<dbReference type="Pfam" id="PF10502">
    <property type="entry name" value="Peptidase_S26"/>
    <property type="match status" value="2"/>
</dbReference>
<dbReference type="InterPro" id="IPR000223">
    <property type="entry name" value="Pept_S26A_signal_pept_1"/>
</dbReference>
<dbReference type="PANTHER" id="PTHR43390:SF1">
    <property type="entry name" value="CHLOROPLAST PROCESSING PEPTIDASE"/>
    <property type="match status" value="1"/>
</dbReference>
<comment type="subcellular location">
    <subcellularLocation>
        <location evidence="2">Cell membrane</location>
        <topology evidence="2">Single-pass type II membrane protein</topology>
    </subcellularLocation>
</comment>
<comment type="caution">
    <text evidence="8">The sequence shown here is derived from an EMBL/GenBank/DDBJ whole genome shotgun (WGS) entry which is preliminary data.</text>
</comment>
<dbReference type="InterPro" id="IPR036286">
    <property type="entry name" value="LexA/Signal_pep-like_sf"/>
</dbReference>
<accession>A0A316HXG7</accession>
<dbReference type="CDD" id="cd06530">
    <property type="entry name" value="S26_SPase_I"/>
    <property type="match status" value="1"/>
</dbReference>
<evidence type="ECO:0000256" key="2">
    <source>
        <dbReference type="ARBA" id="ARBA00004401"/>
    </source>
</evidence>
<evidence type="ECO:0000256" key="6">
    <source>
        <dbReference type="PIRSR" id="PIRSR600223-1"/>
    </source>
</evidence>
<evidence type="ECO:0000256" key="4">
    <source>
        <dbReference type="ARBA" id="ARBA00013208"/>
    </source>
</evidence>
<evidence type="ECO:0000313" key="10">
    <source>
        <dbReference type="Proteomes" id="UP000246005"/>
    </source>
</evidence>
<dbReference type="SUPFAM" id="SSF51306">
    <property type="entry name" value="LexA/Signal peptidase"/>
    <property type="match status" value="1"/>
</dbReference>
<organism evidence="8 10">
    <name type="scientific">Lentzea atacamensis</name>
    <dbReference type="NCBI Taxonomy" id="531938"/>
    <lineage>
        <taxon>Bacteria</taxon>
        <taxon>Bacillati</taxon>
        <taxon>Actinomycetota</taxon>
        <taxon>Actinomycetes</taxon>
        <taxon>Pseudonocardiales</taxon>
        <taxon>Pseudonocardiaceae</taxon>
        <taxon>Lentzea</taxon>
    </lineage>
</organism>
<keyword evidence="5" id="KW-0378">Hydrolase</keyword>
<dbReference type="Proteomes" id="UP000246005">
    <property type="component" value="Unassembled WGS sequence"/>
</dbReference>
<evidence type="ECO:0000313" key="8">
    <source>
        <dbReference type="EMBL" id="PWK85035.1"/>
    </source>
</evidence>
<name>A0A316HXG7_9PSEU</name>
<dbReference type="PROSITE" id="PS00761">
    <property type="entry name" value="SPASE_I_3"/>
    <property type="match status" value="1"/>
</dbReference>
<dbReference type="InterPro" id="IPR019758">
    <property type="entry name" value="Pept_S26A_signal_pept_1_CS"/>
</dbReference>
<evidence type="ECO:0000256" key="5">
    <source>
        <dbReference type="ARBA" id="ARBA00022801"/>
    </source>
</evidence>
<dbReference type="EMBL" id="QGHB01000007">
    <property type="protein sequence ID" value="PWK85035.1"/>
    <property type="molecule type" value="Genomic_DNA"/>
</dbReference>
<protein>
    <recommendedName>
        <fullName evidence="4">signal peptidase I</fullName>
        <ecNumber evidence="4">3.4.21.89</ecNumber>
    </recommendedName>
</protein>
<feature type="domain" description="Peptidase S26" evidence="7">
    <location>
        <begin position="4"/>
        <end position="88"/>
    </location>
</feature>
<dbReference type="EMBL" id="QLTT01000004">
    <property type="protein sequence ID" value="RAS66041.1"/>
    <property type="molecule type" value="Genomic_DNA"/>
</dbReference>
<dbReference type="GO" id="GO:0005886">
    <property type="term" value="C:plasma membrane"/>
    <property type="evidence" value="ECO:0007669"/>
    <property type="project" value="UniProtKB-SubCell"/>
</dbReference>
<evidence type="ECO:0000259" key="7">
    <source>
        <dbReference type="Pfam" id="PF10502"/>
    </source>
</evidence>
<dbReference type="GO" id="GO:0004252">
    <property type="term" value="F:serine-type endopeptidase activity"/>
    <property type="evidence" value="ECO:0007669"/>
    <property type="project" value="InterPro"/>
</dbReference>
<dbReference type="Gene3D" id="2.10.109.10">
    <property type="entry name" value="Umud Fragment, subunit A"/>
    <property type="match status" value="1"/>
</dbReference>
<comment type="similarity">
    <text evidence="3">Belongs to the peptidase S26 family.</text>
</comment>
<dbReference type="OrthoDB" id="5518017at2"/>
<evidence type="ECO:0000256" key="3">
    <source>
        <dbReference type="ARBA" id="ARBA00009370"/>
    </source>
</evidence>
<feature type="domain" description="Peptidase S26" evidence="7">
    <location>
        <begin position="98"/>
        <end position="132"/>
    </location>
</feature>
<feature type="active site" evidence="6">
    <location>
        <position position="78"/>
    </location>
</feature>
<reference evidence="8 10" key="1">
    <citation type="submission" date="2018-05" db="EMBL/GenBank/DDBJ databases">
        <title>Genomic Encyclopedia of Type Strains, Phase IV (KMG-IV): sequencing the most valuable type-strain genomes for metagenomic binning, comparative biology and taxonomic classification.</title>
        <authorList>
            <person name="Goeker M."/>
        </authorList>
    </citation>
    <scope>NUCLEOTIDE SEQUENCE [LARGE SCALE GENOMIC DNA]</scope>
    <source>
        <strain evidence="9 11">DSM 45479</strain>
        <strain evidence="8 10">DSM 45480</strain>
    </source>
</reference>
<dbReference type="GO" id="GO:0006465">
    <property type="term" value="P:signal peptide processing"/>
    <property type="evidence" value="ECO:0007669"/>
    <property type="project" value="InterPro"/>
</dbReference>